<keyword evidence="6" id="KW-1185">Reference proteome</keyword>
<dbReference type="AlphaFoldDB" id="A0A8J5VW61"/>
<organism evidence="5 6">
    <name type="scientific">Zizania palustris</name>
    <name type="common">Northern wild rice</name>
    <dbReference type="NCBI Taxonomy" id="103762"/>
    <lineage>
        <taxon>Eukaryota</taxon>
        <taxon>Viridiplantae</taxon>
        <taxon>Streptophyta</taxon>
        <taxon>Embryophyta</taxon>
        <taxon>Tracheophyta</taxon>
        <taxon>Spermatophyta</taxon>
        <taxon>Magnoliopsida</taxon>
        <taxon>Liliopsida</taxon>
        <taxon>Poales</taxon>
        <taxon>Poaceae</taxon>
        <taxon>BOP clade</taxon>
        <taxon>Oryzoideae</taxon>
        <taxon>Oryzeae</taxon>
        <taxon>Zizaniinae</taxon>
        <taxon>Zizania</taxon>
    </lineage>
</organism>
<name>A0A8J5VW61_ZIZPA</name>
<dbReference type="GO" id="GO:0046872">
    <property type="term" value="F:metal ion binding"/>
    <property type="evidence" value="ECO:0007669"/>
    <property type="project" value="UniProtKB-KW"/>
</dbReference>
<dbReference type="Proteomes" id="UP000729402">
    <property type="component" value="Unassembled WGS sequence"/>
</dbReference>
<reference evidence="5" key="1">
    <citation type="journal article" date="2021" name="bioRxiv">
        <title>Whole Genome Assembly and Annotation of Northern Wild Rice, Zizania palustris L., Supports a Whole Genome Duplication in the Zizania Genus.</title>
        <authorList>
            <person name="Haas M."/>
            <person name="Kono T."/>
            <person name="Macchietto M."/>
            <person name="Millas R."/>
            <person name="McGilp L."/>
            <person name="Shao M."/>
            <person name="Duquette J."/>
            <person name="Hirsch C.N."/>
            <person name="Kimball J."/>
        </authorList>
    </citation>
    <scope>NUCLEOTIDE SEQUENCE</scope>
    <source>
        <tissue evidence="5">Fresh leaf tissue</tissue>
    </source>
</reference>
<accession>A0A8J5VW61</accession>
<evidence type="ECO:0000256" key="1">
    <source>
        <dbReference type="ARBA" id="ARBA00022723"/>
    </source>
</evidence>
<evidence type="ECO:0000313" key="6">
    <source>
        <dbReference type="Proteomes" id="UP000729402"/>
    </source>
</evidence>
<dbReference type="EMBL" id="JAAALK010000283">
    <property type="protein sequence ID" value="KAG8074101.1"/>
    <property type="molecule type" value="Genomic_DNA"/>
</dbReference>
<dbReference type="OrthoDB" id="779048at2759"/>
<comment type="caution">
    <text evidence="5">The sequence shown here is derived from an EMBL/GenBank/DDBJ whole genome shotgun (WGS) entry which is preliminary data.</text>
</comment>
<keyword evidence="1" id="KW-0479">Metal-binding</keyword>
<keyword evidence="2" id="KW-0862">Zinc</keyword>
<gene>
    <name evidence="5" type="ORF">GUJ93_ZPchr0006g42816</name>
</gene>
<dbReference type="GO" id="GO:0016616">
    <property type="term" value="F:oxidoreductase activity, acting on the CH-OH group of donors, NAD or NADP as acceptor"/>
    <property type="evidence" value="ECO:0007669"/>
    <property type="project" value="InterPro"/>
</dbReference>
<keyword evidence="4" id="KW-0732">Signal</keyword>
<dbReference type="InterPro" id="IPR047109">
    <property type="entry name" value="CAD-like"/>
</dbReference>
<protein>
    <submittedName>
        <fullName evidence="5">Uncharacterized protein</fullName>
    </submittedName>
</protein>
<proteinExistence type="predicted"/>
<evidence type="ECO:0000256" key="4">
    <source>
        <dbReference type="SAM" id="SignalP"/>
    </source>
</evidence>
<evidence type="ECO:0000256" key="2">
    <source>
        <dbReference type="ARBA" id="ARBA00022833"/>
    </source>
</evidence>
<keyword evidence="3" id="KW-0560">Oxidoreductase</keyword>
<evidence type="ECO:0000256" key="3">
    <source>
        <dbReference type="ARBA" id="ARBA00023002"/>
    </source>
</evidence>
<dbReference type="PANTHER" id="PTHR42683">
    <property type="entry name" value="ALDEHYDE REDUCTASE"/>
    <property type="match status" value="1"/>
</dbReference>
<sequence>MMGCKRCQRAALSFLFPPQAAAGTMDGIIDTVSAAHDLTPLIMLLRTHGKLVPVGSPGKPVQLPLYPLQSGECSSPLGLGPHIHQLQPMPAHAYFASQPSSPPSAGGKSVAGSMIGGMTDTQEMVDFAADVEVIGMHDVNAAMERLQKGDVRYRFVIDVANTVARARELEFITQNMIALHMQ</sequence>
<reference evidence="5" key="2">
    <citation type="submission" date="2021-02" db="EMBL/GenBank/DDBJ databases">
        <authorList>
            <person name="Kimball J.A."/>
            <person name="Haas M.W."/>
            <person name="Macchietto M."/>
            <person name="Kono T."/>
            <person name="Duquette J."/>
            <person name="Shao M."/>
        </authorList>
    </citation>
    <scope>NUCLEOTIDE SEQUENCE</scope>
    <source>
        <tissue evidence="5">Fresh leaf tissue</tissue>
    </source>
</reference>
<feature type="signal peptide" evidence="4">
    <location>
        <begin position="1"/>
        <end position="22"/>
    </location>
</feature>
<feature type="chain" id="PRO_5035159868" evidence="4">
    <location>
        <begin position="23"/>
        <end position="182"/>
    </location>
</feature>
<evidence type="ECO:0000313" key="5">
    <source>
        <dbReference type="EMBL" id="KAG8074101.1"/>
    </source>
</evidence>